<gene>
    <name evidence="2" type="primary">LOC104702868</name>
</gene>
<dbReference type="InterPro" id="IPR045287">
    <property type="entry name" value="PAB"/>
</dbReference>
<organism evidence="1 2">
    <name type="scientific">Camelina sativa</name>
    <name type="common">False flax</name>
    <name type="synonym">Myagrum sativum</name>
    <dbReference type="NCBI Taxonomy" id="90675"/>
    <lineage>
        <taxon>Eukaryota</taxon>
        <taxon>Viridiplantae</taxon>
        <taxon>Streptophyta</taxon>
        <taxon>Embryophyta</taxon>
        <taxon>Tracheophyta</taxon>
        <taxon>Spermatophyta</taxon>
        <taxon>Magnoliopsida</taxon>
        <taxon>eudicotyledons</taxon>
        <taxon>Gunneridae</taxon>
        <taxon>Pentapetalae</taxon>
        <taxon>rosids</taxon>
        <taxon>malvids</taxon>
        <taxon>Brassicales</taxon>
        <taxon>Brassicaceae</taxon>
        <taxon>Camelineae</taxon>
        <taxon>Camelina</taxon>
    </lineage>
</organism>
<name>A0ABM0SWD5_CAMSA</name>
<dbReference type="Proteomes" id="UP000694864">
    <property type="component" value="Chromosome 7"/>
</dbReference>
<dbReference type="RefSeq" id="XP_010417089.1">
    <property type="nucleotide sequence ID" value="XM_010418787.2"/>
</dbReference>
<keyword evidence="1" id="KW-1185">Reference proteome</keyword>
<dbReference type="PANTHER" id="PTHR35115:SF7">
    <property type="entry name" value="CYCLIN DELTA-3"/>
    <property type="match status" value="1"/>
</dbReference>
<reference evidence="2" key="2">
    <citation type="submission" date="2025-08" db="UniProtKB">
        <authorList>
            <consortium name="RefSeq"/>
        </authorList>
    </citation>
    <scope>IDENTIFICATION</scope>
    <source>
        <tissue evidence="2">Leaf</tissue>
    </source>
</reference>
<reference evidence="1" key="1">
    <citation type="journal article" date="2014" name="Nat. Commun.">
        <title>The emerging biofuel crop Camelina sativa retains a highly undifferentiated hexaploid genome structure.</title>
        <authorList>
            <person name="Kagale S."/>
            <person name="Koh C."/>
            <person name="Nixon J."/>
            <person name="Bollina V."/>
            <person name="Clarke W.E."/>
            <person name="Tuteja R."/>
            <person name="Spillane C."/>
            <person name="Robinson S.J."/>
            <person name="Links M.G."/>
            <person name="Clarke C."/>
            <person name="Higgins E.E."/>
            <person name="Huebert T."/>
            <person name="Sharpe A.G."/>
            <person name="Parkin I.A."/>
        </authorList>
    </citation>
    <scope>NUCLEOTIDE SEQUENCE [LARGE SCALE GENOMIC DNA]</scope>
    <source>
        <strain evidence="1">cv. DH55</strain>
    </source>
</reference>
<protein>
    <submittedName>
        <fullName evidence="2">Uncharacterized protein LOC104702868</fullName>
    </submittedName>
</protein>
<evidence type="ECO:0000313" key="1">
    <source>
        <dbReference type="Proteomes" id="UP000694864"/>
    </source>
</evidence>
<evidence type="ECO:0000313" key="2">
    <source>
        <dbReference type="RefSeq" id="XP_010417089.1"/>
    </source>
</evidence>
<dbReference type="GeneID" id="104702868"/>
<dbReference type="PANTHER" id="PTHR35115">
    <property type="entry name" value="CYCLIN DELTA-3"/>
    <property type="match status" value="1"/>
</dbReference>
<sequence length="340" mass="38106">MHYGAAVNGRKRGLILLGSRNFSRSFLFSTSPLSEHECFIKDVAKAQPPMHLTQLLNIFTARGKSIVSPGAKQGLLPLTIPLVRMSPGSSIALLRWPTAPSSMEMQVVEVQKHGVWFLANNVDQFIHRILVEEDVSKPEESSQEIFNAAGEAGKKLYSKGDFAKSRLLDLDAYLLRKVGLFPDSLERKVIRHIENGDHVSALVAAEFYTKRGNFPGFARPFAFNAKVLLKLGRSLEAKDAARGALTSSWWTLGCRYEEIARIAEWGEEQIVKYKERITGEGRQRDIERGKPMSQAFLDEASFLLNLASLEGTWDESLDRVAQCYKEAGLNDIAKFVLYRD</sequence>
<proteinExistence type="predicted"/>
<accession>A0ABM0SWD5</accession>